<proteinExistence type="predicted"/>
<gene>
    <name evidence="1" type="ORF">G6F64_013739</name>
</gene>
<evidence type="ECO:0000313" key="2">
    <source>
        <dbReference type="Proteomes" id="UP000716291"/>
    </source>
</evidence>
<organism evidence="1 2">
    <name type="scientific">Rhizopus oryzae</name>
    <name type="common">Mucormycosis agent</name>
    <name type="synonym">Rhizopus arrhizus var. delemar</name>
    <dbReference type="NCBI Taxonomy" id="64495"/>
    <lineage>
        <taxon>Eukaryota</taxon>
        <taxon>Fungi</taxon>
        <taxon>Fungi incertae sedis</taxon>
        <taxon>Mucoromycota</taxon>
        <taxon>Mucoromycotina</taxon>
        <taxon>Mucoromycetes</taxon>
        <taxon>Mucorales</taxon>
        <taxon>Mucorineae</taxon>
        <taxon>Rhizopodaceae</taxon>
        <taxon>Rhizopus</taxon>
    </lineage>
</organism>
<dbReference type="Proteomes" id="UP000716291">
    <property type="component" value="Unassembled WGS sequence"/>
</dbReference>
<dbReference type="EMBL" id="JAANQT010006294">
    <property type="protein sequence ID" value="KAG1291817.1"/>
    <property type="molecule type" value="Genomic_DNA"/>
</dbReference>
<keyword evidence="2" id="KW-1185">Reference proteome</keyword>
<accession>A0A9P6WV87</accession>
<evidence type="ECO:0000313" key="1">
    <source>
        <dbReference type="EMBL" id="KAG1291817.1"/>
    </source>
</evidence>
<sequence length="179" mass="19040">MHGHAADMAVGQQSARAHRCAVRPIGHGMHRHRIVVIQLDLRGHSLFDDEHLVANRARHDALRPTGLAESRPRAFPGVVVQRFRRAQDRAGLCRPDDVPGRAIRLRRPHPAAFHAGPASAAAAGRQRLGPSGDGRAAIAGRLLLLPLSLAEAGHVGGRHGADRLAAADPDRAVGAPDRA</sequence>
<comment type="caution">
    <text evidence="1">The sequence shown here is derived from an EMBL/GenBank/DDBJ whole genome shotgun (WGS) entry which is preliminary data.</text>
</comment>
<name>A0A9P6WV87_RHIOR</name>
<dbReference type="AlphaFoldDB" id="A0A9P6WV87"/>
<reference evidence="1" key="1">
    <citation type="journal article" date="2020" name="Microb. Genom.">
        <title>Genetic diversity of clinical and environmental Mucorales isolates obtained from an investigation of mucormycosis cases among solid organ transplant recipients.</title>
        <authorList>
            <person name="Nguyen M.H."/>
            <person name="Kaul D."/>
            <person name="Muto C."/>
            <person name="Cheng S.J."/>
            <person name="Richter R.A."/>
            <person name="Bruno V.M."/>
            <person name="Liu G."/>
            <person name="Beyhan S."/>
            <person name="Sundermann A.J."/>
            <person name="Mounaud S."/>
            <person name="Pasculle A.W."/>
            <person name="Nierman W.C."/>
            <person name="Driscoll E."/>
            <person name="Cumbie R."/>
            <person name="Clancy C.J."/>
            <person name="Dupont C.L."/>
        </authorList>
    </citation>
    <scope>NUCLEOTIDE SEQUENCE</scope>
    <source>
        <strain evidence="1">GL11</strain>
    </source>
</reference>
<protein>
    <submittedName>
        <fullName evidence="1">Uncharacterized protein</fullName>
    </submittedName>
</protein>